<comment type="caution">
    <text evidence="1">The sequence shown here is derived from an EMBL/GenBank/DDBJ whole genome shotgun (WGS) entry which is preliminary data.</text>
</comment>
<evidence type="ECO:0000313" key="1">
    <source>
        <dbReference type="EMBL" id="KKM26956.1"/>
    </source>
</evidence>
<organism evidence="1">
    <name type="scientific">marine sediment metagenome</name>
    <dbReference type="NCBI Taxonomy" id="412755"/>
    <lineage>
        <taxon>unclassified sequences</taxon>
        <taxon>metagenomes</taxon>
        <taxon>ecological metagenomes</taxon>
    </lineage>
</organism>
<gene>
    <name evidence="1" type="ORF">LCGC14_1579610</name>
</gene>
<sequence>MAEYILYTVKIIKENLLYSMENRRFGRQWWGKCQVRKDHKCVLTRALIKKGEQAYRPITNKGNRYERISAAFFEANSDSE</sequence>
<dbReference type="AlphaFoldDB" id="A0A0F9IHA2"/>
<dbReference type="EMBL" id="LAZR01012413">
    <property type="protein sequence ID" value="KKM26956.1"/>
    <property type="molecule type" value="Genomic_DNA"/>
</dbReference>
<name>A0A0F9IHA2_9ZZZZ</name>
<proteinExistence type="predicted"/>
<protein>
    <submittedName>
        <fullName evidence="1">Uncharacterized protein</fullName>
    </submittedName>
</protein>
<accession>A0A0F9IHA2</accession>
<reference evidence="1" key="1">
    <citation type="journal article" date="2015" name="Nature">
        <title>Complex archaea that bridge the gap between prokaryotes and eukaryotes.</title>
        <authorList>
            <person name="Spang A."/>
            <person name="Saw J.H."/>
            <person name="Jorgensen S.L."/>
            <person name="Zaremba-Niedzwiedzka K."/>
            <person name="Martijn J."/>
            <person name="Lind A.E."/>
            <person name="van Eijk R."/>
            <person name="Schleper C."/>
            <person name="Guy L."/>
            <person name="Ettema T.J."/>
        </authorList>
    </citation>
    <scope>NUCLEOTIDE SEQUENCE</scope>
</reference>